<accession>A0ABM7GGL0</accession>
<dbReference type="EMBL" id="AP019416">
    <property type="protein sequence ID" value="BBI49685.1"/>
    <property type="molecule type" value="Genomic_DNA"/>
</dbReference>
<gene>
    <name evidence="1" type="ORF">HORIV_21060</name>
</gene>
<dbReference type="Proteomes" id="UP000289555">
    <property type="component" value="Chromosome"/>
</dbReference>
<evidence type="ECO:0000313" key="2">
    <source>
        <dbReference type="Proteomes" id="UP000289555"/>
    </source>
</evidence>
<organism evidence="1 2">
    <name type="scientific">Vreelandella olivaria</name>
    <dbReference type="NCBI Taxonomy" id="390919"/>
    <lineage>
        <taxon>Bacteria</taxon>
        <taxon>Pseudomonadati</taxon>
        <taxon>Pseudomonadota</taxon>
        <taxon>Gammaproteobacteria</taxon>
        <taxon>Oceanospirillales</taxon>
        <taxon>Halomonadaceae</taxon>
        <taxon>Vreelandella</taxon>
    </lineage>
</organism>
<proteinExistence type="predicted"/>
<evidence type="ECO:0000313" key="1">
    <source>
        <dbReference type="EMBL" id="BBI49685.1"/>
    </source>
</evidence>
<protein>
    <submittedName>
        <fullName evidence="1">Uncharacterized protein</fullName>
    </submittedName>
</protein>
<keyword evidence="2" id="KW-1185">Reference proteome</keyword>
<reference evidence="2" key="1">
    <citation type="journal article" date="2019" name="Microbiol. Resour. Announc.">
        <title>Complete Genome Sequence of Halomonas olivaria, a Moderately Halophilic Bacterium Isolated from Olive Processing Effluents, Obtained by Nanopore Sequencing.</title>
        <authorList>
            <person name="Nagata S."/>
            <person name="Ii K.M."/>
            <person name="Tsukimi T."/>
            <person name="Miura M.C."/>
            <person name="Galipon J."/>
            <person name="Arakawa K."/>
        </authorList>
    </citation>
    <scope>NUCLEOTIDE SEQUENCE [LARGE SCALE GENOMIC DNA]</scope>
    <source>
        <strain evidence="2">TYRC17</strain>
    </source>
</reference>
<name>A0ABM7GGL0_9GAMM</name>
<sequence>MCSTGSGVDVARFTIDAVSAELRYTDDGSLMVSAGELGTDTLISVELLRFNDQVVLVDAPAPQSVLGFDEKSYLATNSDVAMAVAQGDFESGIAHYAQYGRQEGRRGELNGFDEAFYLAQNPDVAAAVSRGEFVSGFHHYMRWGDGEGVILMPF</sequence>